<protein>
    <recommendedName>
        <fullName evidence="3">Transglutaminase-like domain-containing protein</fullName>
    </recommendedName>
</protein>
<accession>A0A1Y1ZNE1</accession>
<evidence type="ECO:0000313" key="2">
    <source>
        <dbReference type="Proteomes" id="UP000193920"/>
    </source>
</evidence>
<gene>
    <name evidence="1" type="ORF">LY90DRAFT_677825</name>
</gene>
<organism evidence="1 2">
    <name type="scientific">Neocallimastix californiae</name>
    <dbReference type="NCBI Taxonomy" id="1754190"/>
    <lineage>
        <taxon>Eukaryota</taxon>
        <taxon>Fungi</taxon>
        <taxon>Fungi incertae sedis</taxon>
        <taxon>Chytridiomycota</taxon>
        <taxon>Chytridiomycota incertae sedis</taxon>
        <taxon>Neocallimastigomycetes</taxon>
        <taxon>Neocallimastigales</taxon>
        <taxon>Neocallimastigaceae</taxon>
        <taxon>Neocallimastix</taxon>
    </lineage>
</organism>
<evidence type="ECO:0008006" key="3">
    <source>
        <dbReference type="Google" id="ProtNLM"/>
    </source>
</evidence>
<reference evidence="1 2" key="1">
    <citation type="submission" date="2016-08" db="EMBL/GenBank/DDBJ databases">
        <title>A Parts List for Fungal Cellulosomes Revealed by Comparative Genomics.</title>
        <authorList>
            <consortium name="DOE Joint Genome Institute"/>
            <person name="Haitjema C.H."/>
            <person name="Gilmore S.P."/>
            <person name="Henske J.K."/>
            <person name="Solomon K.V."/>
            <person name="De Groot R."/>
            <person name="Kuo A."/>
            <person name="Mondo S.J."/>
            <person name="Salamov A.A."/>
            <person name="Labutti K."/>
            <person name="Zhao Z."/>
            <person name="Chiniquy J."/>
            <person name="Barry K."/>
            <person name="Brewer H.M."/>
            <person name="Purvine S.O."/>
            <person name="Wright A.T."/>
            <person name="Boxma B."/>
            <person name="Van Alen T."/>
            <person name="Hackstein J.H."/>
            <person name="Baker S.E."/>
            <person name="Grigoriev I.V."/>
            <person name="O'Malley M.A."/>
        </authorList>
    </citation>
    <scope>NUCLEOTIDE SEQUENCE [LARGE SCALE GENOMIC DNA]</scope>
    <source>
        <strain evidence="1 2">G1</strain>
    </source>
</reference>
<dbReference type="EMBL" id="MCOG01000378">
    <property type="protein sequence ID" value="ORY11762.1"/>
    <property type="molecule type" value="Genomic_DNA"/>
</dbReference>
<dbReference type="AlphaFoldDB" id="A0A1Y1ZNE1"/>
<evidence type="ECO:0000313" key="1">
    <source>
        <dbReference type="EMBL" id="ORY11762.1"/>
    </source>
</evidence>
<proteinExistence type="predicted"/>
<sequence>MNLGVIHMKNNIISRIKSLRFKTNYGILKYINDILSYRNIYNGDENLDYNRTLYGALVDNNIVCEAYAQAVQLLAKEFGIDRITAKSVTHEWSFVKMDDDVWYIFDLTWDDSGFMDKVFNRKSPYSINFLLTGSDEIAIENIPYREEENHILSYNWFEPTNELPLCFANNCTLKDRSTVLDDNYCIGKEDKKICKGLNRKCELTYGKNISDDGIIVFNIESYAISILVDISSSKISITKPTFALYDYAFRTCSKTYAASILECSKENVVKVKYNDNSFQICVLEKTEIFNEGKPVFSYIFKDIEDNAYYYVTSDIIFDYVPP</sequence>
<keyword evidence="2" id="KW-1185">Reference proteome</keyword>
<dbReference type="Proteomes" id="UP000193920">
    <property type="component" value="Unassembled WGS sequence"/>
</dbReference>
<name>A0A1Y1ZNE1_9FUNG</name>
<comment type="caution">
    <text evidence="1">The sequence shown here is derived from an EMBL/GenBank/DDBJ whole genome shotgun (WGS) entry which is preliminary data.</text>
</comment>